<sequence length="442" mass="48559">MADSLYLADCIPNVRKESEEYMVLDASNNLYNLDAQHNAIIPSLDRSFAQLEPTAALANRNPLENCPLLENDCYIARRLQFSSVNILVNLNPVIGSSSNSNVEKEKEKAIEEGYLRDYSQSRLHNIKLSPVLVDVKSLFLLKKNVNTIQEGNESSSKNAKLSSGFSHWKSSFAINNSFSMSSLGDTISFSSSNEPILDSNRLNEADNEINQIIIKHSGEPIFSSCNDAEDMQGAQCSSTTSFPYGNMNFIDAKTVGVTAPFSGKATAQRKSERVRSPKSEIDTNISLSSVKTPKPRGKKKGISSKVSGKSPFQNLKSGHCHMKVVSSKLNAKKRANDNGSKSRVVKNGVLPLKGDLVGSRSKKVDASRDPNVGDPGAFIQNQWWKLGPKICVKADINEGSTSELLNRKAQRREGRCDGGIYRPRWLACMPLEPVPSTDKKNV</sequence>
<feature type="region of interest" description="Disordered" evidence="1">
    <location>
        <begin position="263"/>
        <end position="317"/>
    </location>
</feature>
<name>A0A7S0UQC9_9CHLO</name>
<feature type="compositionally biased region" description="Basic residues" evidence="1">
    <location>
        <begin position="293"/>
        <end position="302"/>
    </location>
</feature>
<gene>
    <name evidence="2" type="ORF">PPAR00522_LOCUS5060</name>
</gene>
<reference evidence="2" key="1">
    <citation type="submission" date="2021-01" db="EMBL/GenBank/DDBJ databases">
        <authorList>
            <person name="Corre E."/>
            <person name="Pelletier E."/>
            <person name="Niang G."/>
            <person name="Scheremetjew M."/>
            <person name="Finn R."/>
            <person name="Kale V."/>
            <person name="Holt S."/>
            <person name="Cochrane G."/>
            <person name="Meng A."/>
            <person name="Brown T."/>
            <person name="Cohen L."/>
        </authorList>
    </citation>
    <scope>NUCLEOTIDE SEQUENCE</scope>
    <source>
        <strain evidence="2">SAG 63-3</strain>
    </source>
</reference>
<proteinExistence type="predicted"/>
<accession>A0A7S0UQC9</accession>
<organism evidence="2">
    <name type="scientific">Polytomella parva</name>
    <dbReference type="NCBI Taxonomy" id="51329"/>
    <lineage>
        <taxon>Eukaryota</taxon>
        <taxon>Viridiplantae</taxon>
        <taxon>Chlorophyta</taxon>
        <taxon>core chlorophytes</taxon>
        <taxon>Chlorophyceae</taxon>
        <taxon>CS clade</taxon>
        <taxon>Chlamydomonadales</taxon>
        <taxon>Chlamydomonadaceae</taxon>
        <taxon>Polytomella</taxon>
    </lineage>
</organism>
<dbReference type="EMBL" id="HBFM01007973">
    <property type="protein sequence ID" value="CAD8768663.1"/>
    <property type="molecule type" value="Transcribed_RNA"/>
</dbReference>
<feature type="compositionally biased region" description="Basic and acidic residues" evidence="1">
    <location>
        <begin position="269"/>
        <end position="281"/>
    </location>
</feature>
<feature type="compositionally biased region" description="Polar residues" evidence="1">
    <location>
        <begin position="282"/>
        <end position="291"/>
    </location>
</feature>
<feature type="region of interest" description="Disordered" evidence="1">
    <location>
        <begin position="328"/>
        <end position="347"/>
    </location>
</feature>
<evidence type="ECO:0000256" key="1">
    <source>
        <dbReference type="SAM" id="MobiDB-lite"/>
    </source>
</evidence>
<protein>
    <submittedName>
        <fullName evidence="2">Uncharacterized protein</fullName>
    </submittedName>
</protein>
<evidence type="ECO:0000313" key="2">
    <source>
        <dbReference type="EMBL" id="CAD8768663.1"/>
    </source>
</evidence>
<dbReference type="AlphaFoldDB" id="A0A7S0UQC9"/>